<evidence type="ECO:0000313" key="2">
    <source>
        <dbReference type="Proteomes" id="UP000315295"/>
    </source>
</evidence>
<gene>
    <name evidence="1" type="ORF">C1H46_001709</name>
</gene>
<proteinExistence type="predicted"/>
<dbReference type="EMBL" id="VIEB01000017">
    <property type="protein sequence ID" value="TQE12689.1"/>
    <property type="molecule type" value="Genomic_DNA"/>
</dbReference>
<evidence type="ECO:0008006" key="3">
    <source>
        <dbReference type="Google" id="ProtNLM"/>
    </source>
</evidence>
<reference evidence="1 2" key="1">
    <citation type="journal article" date="2019" name="G3 (Bethesda)">
        <title>Sequencing of a Wild Apple (Malus baccata) Genome Unravels the Differences Between Cultivated and Wild Apple Species Regarding Disease Resistance and Cold Tolerance.</title>
        <authorList>
            <person name="Chen X."/>
        </authorList>
    </citation>
    <scope>NUCLEOTIDE SEQUENCE [LARGE SCALE GENOMIC DNA]</scope>
    <source>
        <strain evidence="2">cv. Shandingzi</strain>
        <tissue evidence="1">Leaves</tissue>
    </source>
</reference>
<sequence>MAIDCRRRYTLSDVDPEVVTIDVVCTEGIAPSQSHIVDVEDIPIFFGSDCIEGFLLLVDDVEKLFKTQLISEREMVKMVASCLDGDVGLWYDHMQESRRQQGKSPIQTWRWLKRLIVKRFFSDLYELYLEKTGQPIIRKEAKVMENDISLCQEPVEAKVEEKEQVTWRKSC</sequence>
<dbReference type="AlphaFoldDB" id="A0A540NNT6"/>
<name>A0A540NNT6_MALBA</name>
<comment type="caution">
    <text evidence="1">The sequence shown here is derived from an EMBL/GenBank/DDBJ whole genome shotgun (WGS) entry which is preliminary data.</text>
</comment>
<keyword evidence="2" id="KW-1185">Reference proteome</keyword>
<organism evidence="1 2">
    <name type="scientific">Malus baccata</name>
    <name type="common">Siberian crab apple</name>
    <name type="synonym">Pyrus baccata</name>
    <dbReference type="NCBI Taxonomy" id="106549"/>
    <lineage>
        <taxon>Eukaryota</taxon>
        <taxon>Viridiplantae</taxon>
        <taxon>Streptophyta</taxon>
        <taxon>Embryophyta</taxon>
        <taxon>Tracheophyta</taxon>
        <taxon>Spermatophyta</taxon>
        <taxon>Magnoliopsida</taxon>
        <taxon>eudicotyledons</taxon>
        <taxon>Gunneridae</taxon>
        <taxon>Pentapetalae</taxon>
        <taxon>rosids</taxon>
        <taxon>fabids</taxon>
        <taxon>Rosales</taxon>
        <taxon>Rosaceae</taxon>
        <taxon>Amygdaloideae</taxon>
        <taxon>Maleae</taxon>
        <taxon>Malus</taxon>
    </lineage>
</organism>
<dbReference type="Proteomes" id="UP000315295">
    <property type="component" value="Unassembled WGS sequence"/>
</dbReference>
<protein>
    <recommendedName>
        <fullName evidence="3">Retrotransposon gag domain-containing protein</fullName>
    </recommendedName>
</protein>
<evidence type="ECO:0000313" key="1">
    <source>
        <dbReference type="EMBL" id="TQE12689.1"/>
    </source>
</evidence>
<accession>A0A540NNT6</accession>